<dbReference type="EMBL" id="CATZLL010000017">
    <property type="protein sequence ID" value="CAJ0820976.1"/>
    <property type="molecule type" value="Genomic_DNA"/>
</dbReference>
<evidence type="ECO:0000256" key="1">
    <source>
        <dbReference type="SAM" id="MobiDB-lite"/>
    </source>
</evidence>
<name>A0ABN9JQP0_9RALS</name>
<comment type="caution">
    <text evidence="2">The sequence shown here is derived from an EMBL/GenBank/DDBJ whole genome shotgun (WGS) entry which is preliminary data.</text>
</comment>
<reference evidence="2 3" key="1">
    <citation type="submission" date="2023-07" db="EMBL/GenBank/DDBJ databases">
        <authorList>
            <person name="Peeters C."/>
        </authorList>
    </citation>
    <scope>NUCLEOTIDE SEQUENCE [LARGE SCALE GENOMIC DNA]</scope>
    <source>
        <strain evidence="2 3">LMG 18101</strain>
    </source>
</reference>
<feature type="region of interest" description="Disordered" evidence="1">
    <location>
        <begin position="1"/>
        <end position="20"/>
    </location>
</feature>
<accession>A0ABN9JQP0</accession>
<feature type="compositionally biased region" description="Polar residues" evidence="1">
    <location>
        <begin position="1"/>
        <end position="10"/>
    </location>
</feature>
<gene>
    <name evidence="2" type="ORF">LMG18101_04468</name>
</gene>
<dbReference type="Proteomes" id="UP001189757">
    <property type="component" value="Unassembled WGS sequence"/>
</dbReference>
<keyword evidence="3" id="KW-1185">Reference proteome</keyword>
<evidence type="ECO:0000313" key="3">
    <source>
        <dbReference type="Proteomes" id="UP001189757"/>
    </source>
</evidence>
<organism evidence="2 3">
    <name type="scientific">Ralstonia flaminis</name>
    <dbReference type="NCBI Taxonomy" id="3058597"/>
    <lineage>
        <taxon>Bacteria</taxon>
        <taxon>Pseudomonadati</taxon>
        <taxon>Pseudomonadota</taxon>
        <taxon>Betaproteobacteria</taxon>
        <taxon>Burkholderiales</taxon>
        <taxon>Burkholderiaceae</taxon>
        <taxon>Ralstonia</taxon>
    </lineage>
</organism>
<evidence type="ECO:0000313" key="2">
    <source>
        <dbReference type="EMBL" id="CAJ0820976.1"/>
    </source>
</evidence>
<sequence>MNRNYSLINKQSDKENKTSTAQPIALELFRKNGSETRHTTYTAIEINIAYQIHAYPCPSFR</sequence>
<protein>
    <submittedName>
        <fullName evidence="2">Uncharacterized protein</fullName>
    </submittedName>
</protein>
<proteinExistence type="predicted"/>